<evidence type="ECO:0000256" key="1">
    <source>
        <dbReference type="SAM" id="MobiDB-lite"/>
    </source>
</evidence>
<evidence type="ECO:0000313" key="3">
    <source>
        <dbReference type="Proteomes" id="UP000269669"/>
    </source>
</evidence>
<name>A0A3R9QHB4_9BACT</name>
<gene>
    <name evidence="2" type="ORF">EDE15_2125</name>
</gene>
<organism evidence="2 3">
    <name type="scientific">Edaphobacter aggregans</name>
    <dbReference type="NCBI Taxonomy" id="570835"/>
    <lineage>
        <taxon>Bacteria</taxon>
        <taxon>Pseudomonadati</taxon>
        <taxon>Acidobacteriota</taxon>
        <taxon>Terriglobia</taxon>
        <taxon>Terriglobales</taxon>
        <taxon>Acidobacteriaceae</taxon>
        <taxon>Edaphobacter</taxon>
    </lineage>
</organism>
<dbReference type="OrthoDB" id="116667at2"/>
<comment type="caution">
    <text evidence="2">The sequence shown here is derived from an EMBL/GenBank/DDBJ whole genome shotgun (WGS) entry which is preliminary data.</text>
</comment>
<proteinExistence type="predicted"/>
<sequence length="318" mass="35831">MNKQSPWSASLLRRDLNARAEHLAATNQLLHEQTTSQSPSIIFGRDDQARHGNFHPASYAAICANPDWARRLTKVHTAHRRVRARADWPWMELDCANSSDALLMNIFCHPQVFNGNTFATPVAHLLGVEPSAKPNFGIHPGVPLLSGLKDRTEIDLQLDNLFVEAKLTETSFQNAKPRLIERYRDLETVFDLDRLPRKILYSPTTPPPTEDFSQIEDPADLSDPPPSPILASTPSRTMIHGYQLIRNALATYASDASFCVLCDARRHDLIETWYAVLSAVHRPTFAARLKLLTWQELAITLPHDLQQFLDTKYGIVAI</sequence>
<dbReference type="RefSeq" id="WP_125485186.1">
    <property type="nucleotide sequence ID" value="NZ_RSDW01000001.1"/>
</dbReference>
<dbReference type="InterPro" id="IPR054333">
    <property type="entry name" value="REase-ARP-assoc"/>
</dbReference>
<dbReference type="EMBL" id="RSDW01000001">
    <property type="protein sequence ID" value="RSL16604.1"/>
    <property type="molecule type" value="Genomic_DNA"/>
</dbReference>
<evidence type="ECO:0000313" key="2">
    <source>
        <dbReference type="EMBL" id="RSL16604.1"/>
    </source>
</evidence>
<reference evidence="2 3" key="1">
    <citation type="submission" date="2018-12" db="EMBL/GenBank/DDBJ databases">
        <title>Sequencing of bacterial isolates from soil warming experiment in Harvard Forest, Massachusetts, USA.</title>
        <authorList>
            <person name="Deangelis K."/>
        </authorList>
    </citation>
    <scope>NUCLEOTIDE SEQUENCE [LARGE SCALE GENOMIC DNA]</scope>
    <source>
        <strain evidence="2 3">EB153</strain>
    </source>
</reference>
<accession>A0A3R9QHB4</accession>
<protein>
    <submittedName>
        <fullName evidence="2">Uncharacterized protein</fullName>
    </submittedName>
</protein>
<dbReference type="Pfam" id="PF22558">
    <property type="entry name" value="REase-ARP"/>
    <property type="match status" value="1"/>
</dbReference>
<dbReference type="AlphaFoldDB" id="A0A3R9QHB4"/>
<keyword evidence="3" id="KW-1185">Reference proteome</keyword>
<dbReference type="Proteomes" id="UP000269669">
    <property type="component" value="Unassembled WGS sequence"/>
</dbReference>
<feature type="region of interest" description="Disordered" evidence="1">
    <location>
        <begin position="201"/>
        <end position="220"/>
    </location>
</feature>